<dbReference type="EMBL" id="DSPX01000086">
    <property type="protein sequence ID" value="HGG00725.1"/>
    <property type="molecule type" value="Genomic_DNA"/>
</dbReference>
<dbReference type="AlphaFoldDB" id="A0A7C3ZJX0"/>
<protein>
    <recommendedName>
        <fullName evidence="3">Secreted protein</fullName>
    </recommendedName>
</protein>
<feature type="signal peptide" evidence="1">
    <location>
        <begin position="1"/>
        <end position="24"/>
    </location>
</feature>
<feature type="chain" id="PRO_5028099711" description="Secreted protein" evidence="1">
    <location>
        <begin position="25"/>
        <end position="93"/>
    </location>
</feature>
<gene>
    <name evidence="2" type="ORF">ENR15_08770</name>
</gene>
<organism evidence="2">
    <name type="scientific">Planktothricoides sp. SpSt-374</name>
    <dbReference type="NCBI Taxonomy" id="2282167"/>
    <lineage>
        <taxon>Bacteria</taxon>
        <taxon>Bacillati</taxon>
        <taxon>Cyanobacteriota</taxon>
        <taxon>Cyanophyceae</taxon>
        <taxon>Oscillatoriophycideae</taxon>
        <taxon>Oscillatoriales</taxon>
        <taxon>Oscillatoriaceae</taxon>
        <taxon>Planktothricoides</taxon>
    </lineage>
</organism>
<name>A0A7C3ZJX0_9CYAN</name>
<evidence type="ECO:0000313" key="2">
    <source>
        <dbReference type="EMBL" id="HGG00725.1"/>
    </source>
</evidence>
<proteinExistence type="predicted"/>
<reference evidence="2" key="1">
    <citation type="journal article" date="2020" name="mSystems">
        <title>Genome- and Community-Level Interaction Insights into Carbon Utilization and Element Cycling Functions of Hydrothermarchaeota in Hydrothermal Sediment.</title>
        <authorList>
            <person name="Zhou Z."/>
            <person name="Liu Y."/>
            <person name="Xu W."/>
            <person name="Pan J."/>
            <person name="Luo Z.H."/>
            <person name="Li M."/>
        </authorList>
    </citation>
    <scope>NUCLEOTIDE SEQUENCE [LARGE SCALE GENOMIC DNA]</scope>
    <source>
        <strain evidence="2">SpSt-374</strain>
    </source>
</reference>
<sequence length="93" mass="9561">MNRAKMSPSLVLALILALASIASTATSSIAATTDRNPIVMPTLSQVRGDIATLMQTGQSPHQFLIANASDNPLNNLTGCGCAVCSSMGNTVEI</sequence>
<evidence type="ECO:0000256" key="1">
    <source>
        <dbReference type="SAM" id="SignalP"/>
    </source>
</evidence>
<accession>A0A7C3ZJX0</accession>
<comment type="caution">
    <text evidence="2">The sequence shown here is derived from an EMBL/GenBank/DDBJ whole genome shotgun (WGS) entry which is preliminary data.</text>
</comment>
<keyword evidence="1" id="KW-0732">Signal</keyword>
<evidence type="ECO:0008006" key="3">
    <source>
        <dbReference type="Google" id="ProtNLM"/>
    </source>
</evidence>